<proteinExistence type="predicted"/>
<gene>
    <name evidence="2" type="ORF">LNTAR_06514</name>
</gene>
<feature type="region of interest" description="Disordered" evidence="1">
    <location>
        <begin position="1"/>
        <end position="33"/>
    </location>
</feature>
<sequence length="33" mass="3421">MGKTSLVSGRVGENIDDDHACDDEGNTNDGGQI</sequence>
<evidence type="ECO:0000313" key="2">
    <source>
        <dbReference type="EMBL" id="EDM26877.1"/>
    </source>
</evidence>
<dbReference type="Proteomes" id="UP000004947">
    <property type="component" value="Unassembled WGS sequence"/>
</dbReference>
<evidence type="ECO:0000256" key="1">
    <source>
        <dbReference type="SAM" id="MobiDB-lite"/>
    </source>
</evidence>
<feature type="compositionally biased region" description="Acidic residues" evidence="1">
    <location>
        <begin position="14"/>
        <end position="26"/>
    </location>
</feature>
<evidence type="ECO:0000313" key="3">
    <source>
        <dbReference type="Proteomes" id="UP000004947"/>
    </source>
</evidence>
<organism evidence="2 3">
    <name type="scientific">Lentisphaera araneosa HTCC2155</name>
    <dbReference type="NCBI Taxonomy" id="313628"/>
    <lineage>
        <taxon>Bacteria</taxon>
        <taxon>Pseudomonadati</taxon>
        <taxon>Lentisphaerota</taxon>
        <taxon>Lentisphaeria</taxon>
        <taxon>Lentisphaerales</taxon>
        <taxon>Lentisphaeraceae</taxon>
        <taxon>Lentisphaera</taxon>
    </lineage>
</organism>
<reference evidence="2 3" key="1">
    <citation type="journal article" date="2010" name="J. Bacteriol.">
        <title>Genome sequence of Lentisphaera araneosa HTCC2155T, the type species of the order Lentisphaerales in the phylum Lentisphaerae.</title>
        <authorList>
            <person name="Thrash J.C."/>
            <person name="Cho J.C."/>
            <person name="Vergin K.L."/>
            <person name="Morris R.M."/>
            <person name="Giovannoni S.J."/>
        </authorList>
    </citation>
    <scope>NUCLEOTIDE SEQUENCE [LARGE SCALE GENOMIC DNA]</scope>
    <source>
        <strain evidence="2 3">HTCC2155</strain>
    </source>
</reference>
<dbReference type="AlphaFoldDB" id="A6DNC9"/>
<dbReference type="EMBL" id="ABCK01000013">
    <property type="protein sequence ID" value="EDM26877.1"/>
    <property type="molecule type" value="Genomic_DNA"/>
</dbReference>
<name>A6DNC9_9BACT</name>
<protein>
    <submittedName>
        <fullName evidence="2">Uncharacterized protein</fullName>
    </submittedName>
</protein>
<keyword evidence="3" id="KW-1185">Reference proteome</keyword>
<accession>A6DNC9</accession>
<comment type="caution">
    <text evidence="2">The sequence shown here is derived from an EMBL/GenBank/DDBJ whole genome shotgun (WGS) entry which is preliminary data.</text>
</comment>